<organism evidence="3 4">
    <name type="scientific">Streptomyces sparsogenes DSM 40356</name>
    <dbReference type="NCBI Taxonomy" id="1331668"/>
    <lineage>
        <taxon>Bacteria</taxon>
        <taxon>Bacillati</taxon>
        <taxon>Actinomycetota</taxon>
        <taxon>Actinomycetes</taxon>
        <taxon>Kitasatosporales</taxon>
        <taxon>Streptomycetaceae</taxon>
        <taxon>Streptomyces</taxon>
    </lineage>
</organism>
<feature type="domain" description="Insertion element IS402-like" evidence="2">
    <location>
        <begin position="14"/>
        <end position="66"/>
    </location>
</feature>
<dbReference type="Proteomes" id="UP000186168">
    <property type="component" value="Unassembled WGS sequence"/>
</dbReference>
<dbReference type="PANTHER" id="PTHR46637:SF1">
    <property type="entry name" value="BLL5188 PROTEIN"/>
    <property type="match status" value="1"/>
</dbReference>
<protein>
    <submittedName>
        <fullName evidence="3">IS1647-like transposase</fullName>
    </submittedName>
</protein>
<reference evidence="3 4" key="1">
    <citation type="submission" date="2013-05" db="EMBL/GenBank/DDBJ databases">
        <title>Genome sequence of Streptomyces sparsogenes DSM 40356.</title>
        <authorList>
            <person name="Coyne S."/>
            <person name="Seebeck F.P."/>
        </authorList>
    </citation>
    <scope>NUCLEOTIDE SEQUENCE [LARGE SCALE GENOMIC DNA]</scope>
    <source>
        <strain evidence="3 4">DSM 40356</strain>
    </source>
</reference>
<evidence type="ECO:0000313" key="4">
    <source>
        <dbReference type="Proteomes" id="UP000186168"/>
    </source>
</evidence>
<name>A0A1R1S444_9ACTN</name>
<comment type="caution">
    <text evidence="3">The sequence shown here is derived from an EMBL/GenBank/DDBJ whole genome shotgun (WGS) entry which is preliminary data.</text>
</comment>
<dbReference type="Pfam" id="PF13340">
    <property type="entry name" value="DUF4096"/>
    <property type="match status" value="1"/>
</dbReference>
<evidence type="ECO:0000313" key="3">
    <source>
        <dbReference type="EMBL" id="OMI33061.1"/>
    </source>
</evidence>
<feature type="region of interest" description="Disordered" evidence="1">
    <location>
        <begin position="86"/>
        <end position="122"/>
    </location>
</feature>
<dbReference type="AlphaFoldDB" id="A0A1R1S444"/>
<evidence type="ECO:0000259" key="2">
    <source>
        <dbReference type="Pfam" id="PF13340"/>
    </source>
</evidence>
<gene>
    <name evidence="3" type="ORF">SPAR_43321</name>
</gene>
<accession>A0A1R1S444</accession>
<dbReference type="InterPro" id="IPR025161">
    <property type="entry name" value="IS402-like_dom"/>
</dbReference>
<evidence type="ECO:0000256" key="1">
    <source>
        <dbReference type="SAM" id="MobiDB-lite"/>
    </source>
</evidence>
<dbReference type="EMBL" id="ASQP01000565">
    <property type="protein sequence ID" value="OMI33061.1"/>
    <property type="molecule type" value="Genomic_DNA"/>
</dbReference>
<dbReference type="PANTHER" id="PTHR46637">
    <property type="entry name" value="TIS1421-TRANSPOSASE PROTEIN A"/>
    <property type="match status" value="1"/>
</dbReference>
<keyword evidence="4" id="KW-1185">Reference proteome</keyword>
<proteinExistence type="predicted"/>
<sequence length="122" mass="13214">MGVHRALPADRQVRPVPRAATAAVRGVALAVQDGRQWREMPGEFGAWPTVHNRFRQGRDADVLEALLEGLIAEAAKRGEMDLSLVTGATRTGNRPGGPASVRQAHRLPGRTPGIHPRRWCGS</sequence>
<dbReference type="InterPro" id="IPR052909">
    <property type="entry name" value="Transposase_6_like"/>
</dbReference>